<feature type="domain" description="AMP-dependent synthetase/ligase" evidence="5">
    <location>
        <begin position="25"/>
        <end position="434"/>
    </location>
</feature>
<dbReference type="InterPro" id="IPR020845">
    <property type="entry name" value="AMP-binding_CS"/>
</dbReference>
<keyword evidence="1 6" id="KW-0436">Ligase</keyword>
<gene>
    <name evidence="6" type="ORF">WI372_12435</name>
</gene>
<evidence type="ECO:0000313" key="7">
    <source>
        <dbReference type="Proteomes" id="UP001484239"/>
    </source>
</evidence>
<proteinExistence type="predicted"/>
<dbReference type="Gene3D" id="3.30.300.30">
    <property type="match status" value="1"/>
</dbReference>
<comment type="catalytic activity">
    <reaction evidence="4">
        <text>a long-chain fatty acid + ATP + CoA = a long-chain fatty acyl-CoA + AMP + diphosphate</text>
        <dbReference type="Rhea" id="RHEA:15421"/>
        <dbReference type="ChEBI" id="CHEBI:30616"/>
        <dbReference type="ChEBI" id="CHEBI:33019"/>
        <dbReference type="ChEBI" id="CHEBI:57287"/>
        <dbReference type="ChEBI" id="CHEBI:57560"/>
        <dbReference type="ChEBI" id="CHEBI:83139"/>
        <dbReference type="ChEBI" id="CHEBI:456215"/>
        <dbReference type="EC" id="6.2.1.3"/>
    </reaction>
    <physiologicalReaction direction="left-to-right" evidence="4">
        <dbReference type="Rhea" id="RHEA:15422"/>
    </physiologicalReaction>
</comment>
<dbReference type="InterPro" id="IPR045851">
    <property type="entry name" value="AMP-bd_C_sf"/>
</dbReference>
<dbReference type="Gene3D" id="3.40.50.12780">
    <property type="entry name" value="N-terminal domain of ligase-like"/>
    <property type="match status" value="1"/>
</dbReference>
<name>A0ABU9ECX8_9BACT</name>
<dbReference type="InterPro" id="IPR000873">
    <property type="entry name" value="AMP-dep_synth/lig_dom"/>
</dbReference>
<evidence type="ECO:0000256" key="4">
    <source>
        <dbReference type="ARBA" id="ARBA00024484"/>
    </source>
</evidence>
<evidence type="ECO:0000256" key="2">
    <source>
        <dbReference type="ARBA" id="ARBA00022832"/>
    </source>
</evidence>
<evidence type="ECO:0000259" key="5">
    <source>
        <dbReference type="Pfam" id="PF00501"/>
    </source>
</evidence>
<dbReference type="SUPFAM" id="SSF56801">
    <property type="entry name" value="Acetyl-CoA synthetase-like"/>
    <property type="match status" value="1"/>
</dbReference>
<dbReference type="InterPro" id="IPR042099">
    <property type="entry name" value="ANL_N_sf"/>
</dbReference>
<comment type="caution">
    <text evidence="6">The sequence shown here is derived from an EMBL/GenBank/DDBJ whole genome shotgun (WGS) entry which is preliminary data.</text>
</comment>
<evidence type="ECO:0000256" key="3">
    <source>
        <dbReference type="ARBA" id="ARBA00023098"/>
    </source>
</evidence>
<evidence type="ECO:0000313" key="6">
    <source>
        <dbReference type="EMBL" id="MEK9501790.1"/>
    </source>
</evidence>
<dbReference type="Pfam" id="PF23562">
    <property type="entry name" value="AMP-binding_C_3"/>
    <property type="match status" value="1"/>
</dbReference>
<dbReference type="RefSeq" id="WP_405278825.1">
    <property type="nucleotide sequence ID" value="NZ_JBBHLI010000007.1"/>
</dbReference>
<evidence type="ECO:0000256" key="1">
    <source>
        <dbReference type="ARBA" id="ARBA00022598"/>
    </source>
</evidence>
<keyword evidence="2" id="KW-0276">Fatty acid metabolism</keyword>
<dbReference type="PANTHER" id="PTHR43272">
    <property type="entry name" value="LONG-CHAIN-FATTY-ACID--COA LIGASE"/>
    <property type="match status" value="1"/>
</dbReference>
<dbReference type="EMBL" id="JBBHLI010000007">
    <property type="protein sequence ID" value="MEK9501790.1"/>
    <property type="molecule type" value="Genomic_DNA"/>
</dbReference>
<keyword evidence="7" id="KW-1185">Reference proteome</keyword>
<dbReference type="Pfam" id="PF00501">
    <property type="entry name" value="AMP-binding"/>
    <property type="match status" value="1"/>
</dbReference>
<dbReference type="GO" id="GO:0016874">
    <property type="term" value="F:ligase activity"/>
    <property type="evidence" value="ECO:0007669"/>
    <property type="project" value="UniProtKB-KW"/>
</dbReference>
<dbReference type="PANTHER" id="PTHR43272:SF32">
    <property type="entry name" value="AMP-DEPENDENT SYNTHETASE_LIGASE DOMAIN-CONTAINING PROTEIN"/>
    <property type="match status" value="1"/>
</dbReference>
<protein>
    <submittedName>
        <fullName evidence="6">Long-chain fatty acid--CoA ligase</fullName>
    </submittedName>
</protein>
<dbReference type="Proteomes" id="UP001484239">
    <property type="component" value="Unassembled WGS sequence"/>
</dbReference>
<sequence length="618" mass="67392">MASRTHASTEGSPPPGTLCSLFLSAVDRFPDEPALRRFTGVGDELTDLTYSEVFEQAFRVAGGLRALGLERGDRVAILAENRPEWAIADYACLLGGYPDVPVYPTLIAPQVAYILGDAEVRVVIASSADQVEKALEAADEAGLDVTVVACDPVGIESSRVIGWDDLVARGREIQGDTPISAFRTRALETTPADLATVLYTSGTTGAPKGVMLTHGNLYSNVWACSDVLPVSASDVTLSFLPLSHVFQRMVDYLLLAAGCTIAYARDIRNVADDLKVVRPTITVSVPRLYEKVYNKVQDAEGLRGRLVAWATDVATRWTIAELDEGGAGPALSAQHALADRLVYRKVRAGVGGRLRFFVSGGAPLEPAINRFFYGVGLPILEGYGLTETSPVTNVNPPERIRIGTVGPPVPGTEIRIADDGEILVRGPQVMKGYYRNPEATAKAIDADGWFHTGDIGEIDEAGYLRITDRKKDIIVTAGGKNIAPQPIENRLKTNRFIEQVVMVGDKRKFPALLLVPSFEALEPWAKAQGLDTSDRRALLTDPAVQSHLEKQVNDQLGDVSRYETPKKIALLDREFTIEDGTLTPSLKVKRRVVQERLDEVIDRFYDEANEHRSVFPGW</sequence>
<keyword evidence="3" id="KW-0443">Lipid metabolism</keyword>
<dbReference type="CDD" id="cd05907">
    <property type="entry name" value="VL_LC_FACS_like"/>
    <property type="match status" value="1"/>
</dbReference>
<dbReference type="PROSITE" id="PS00455">
    <property type="entry name" value="AMP_BINDING"/>
    <property type="match status" value="1"/>
</dbReference>
<organism evidence="6 7">
    <name type="scientific">Gaopeijia maritima</name>
    <dbReference type="NCBI Taxonomy" id="3119007"/>
    <lineage>
        <taxon>Bacteria</taxon>
        <taxon>Pseudomonadati</taxon>
        <taxon>Gemmatimonadota</taxon>
        <taxon>Longimicrobiia</taxon>
        <taxon>Gaopeijiales</taxon>
        <taxon>Gaopeijiaceae</taxon>
        <taxon>Gaopeijia</taxon>
    </lineage>
</organism>
<accession>A0ABU9ECX8</accession>
<reference evidence="6 7" key="1">
    <citation type="submission" date="2024-02" db="EMBL/GenBank/DDBJ databases">
        <title>A novel Gemmatimonadota bacterium.</title>
        <authorList>
            <person name="Du Z.-J."/>
            <person name="Ye Y.-Q."/>
        </authorList>
    </citation>
    <scope>NUCLEOTIDE SEQUENCE [LARGE SCALE GENOMIC DNA]</scope>
    <source>
        <strain evidence="6 7">DH-20</strain>
    </source>
</reference>